<dbReference type="Proteomes" id="UP000261704">
    <property type="component" value="Chromosome"/>
</dbReference>
<proteinExistence type="predicted"/>
<feature type="compositionally biased region" description="Polar residues" evidence="1">
    <location>
        <begin position="55"/>
        <end position="66"/>
    </location>
</feature>
<evidence type="ECO:0000313" key="3">
    <source>
        <dbReference type="Proteomes" id="UP000261704"/>
    </source>
</evidence>
<feature type="compositionally biased region" description="Polar residues" evidence="1">
    <location>
        <begin position="316"/>
        <end position="327"/>
    </location>
</feature>
<sequence>MKAIAEYFRDLSAKDRYFGAEPPALDPEVLANIASRETSLQVEAKVSDNGVHLTPSETSPATSEPQVSAMAEMPAIAPTKNTPDQTKQENAQSTLVVPSSEYDDAQDEALVKTAPAPENPVLKHDTPEPGAESIAAKLRRIRAVVAAKQATSSTSSIFAEDFQPEPESAQKDSAPDEEDEPAGEETQTSPVNEPAQHADATEEPSNEATPSEPEEDDMKISLPGADFSMDDDIEGFDQDDDDMSVANILDVVEDEEEYLEEEAVSKPETDEVEQVDDNQDDTGTEPEEEIAVVHPVRPIRPTVASTQRPEQHNSDPQDTQGETSTDPLNVPDTKTIRNAVKGILGKTSLSNDDESELLTQLASIEVEEATSSTSVSLDRGIDAALRADRANRVMNEEGGAKDEVALERLLEETNAKLDTSESHRRRSAISHLRAAVAATFADRKLDLGDDDGNGDGAEPYRSALADVVQPKTANSYVEPDNSGIAPLVLATDQRVDIENIAKDGLAVVRNTTDDRDELITDSTSFADFAREVGATDLPDLMEAAAAYAAYIEGRPHFARPQIMRQVANYAGKDEFNREEGLRSFGQLLRQGKIVKIRRGQFGIADSTRFKPSTPMAGE</sequence>
<organism evidence="2 3">
    <name type="scientific">Profundibacter amoris</name>
    <dbReference type="NCBI Taxonomy" id="2171755"/>
    <lineage>
        <taxon>Bacteria</taxon>
        <taxon>Pseudomonadati</taxon>
        <taxon>Pseudomonadota</taxon>
        <taxon>Alphaproteobacteria</taxon>
        <taxon>Rhodobacterales</taxon>
        <taxon>Paracoccaceae</taxon>
        <taxon>Profundibacter</taxon>
    </lineage>
</organism>
<evidence type="ECO:0000256" key="1">
    <source>
        <dbReference type="SAM" id="MobiDB-lite"/>
    </source>
</evidence>
<feature type="compositionally biased region" description="Polar residues" evidence="1">
    <location>
        <begin position="79"/>
        <end position="97"/>
    </location>
</feature>
<name>A0A347UE64_9RHOB</name>
<accession>A0A347UE64</accession>
<evidence type="ECO:0000313" key="2">
    <source>
        <dbReference type="EMBL" id="AXX97142.1"/>
    </source>
</evidence>
<dbReference type="EMBL" id="CP032125">
    <property type="protein sequence ID" value="AXX97142.1"/>
    <property type="molecule type" value="Genomic_DNA"/>
</dbReference>
<protein>
    <submittedName>
        <fullName evidence="2">Uncharacterized protein</fullName>
    </submittedName>
</protein>
<feature type="compositionally biased region" description="Acidic residues" evidence="1">
    <location>
        <begin position="270"/>
        <end position="290"/>
    </location>
</feature>
<dbReference type="OrthoDB" id="7798282at2"/>
<dbReference type="AlphaFoldDB" id="A0A347UE64"/>
<dbReference type="KEGG" id="pamo:BAR1_03855"/>
<gene>
    <name evidence="2" type="ORF">BAR1_03855</name>
</gene>
<feature type="compositionally biased region" description="Acidic residues" evidence="1">
    <location>
        <begin position="228"/>
        <end position="243"/>
    </location>
</feature>
<feature type="region of interest" description="Disordered" evidence="1">
    <location>
        <begin position="48"/>
        <end position="333"/>
    </location>
</feature>
<reference evidence="2 3" key="1">
    <citation type="submission" date="2018-09" db="EMBL/GenBank/DDBJ databases">
        <title>Profundibacter amoris BAR1 gen. nov., sp. nov., a new member of the Roseobacter clade isolated at Lokis Castle Vent Field on the Arctic Mid-Oceanic Ridge.</title>
        <authorList>
            <person name="Le Moine Bauer S."/>
            <person name="Sjoeberg A.G."/>
            <person name="L'Haridon S."/>
            <person name="Stokke R."/>
            <person name="Roalkvam I."/>
            <person name="Steen I.H."/>
            <person name="Dahle H."/>
        </authorList>
    </citation>
    <scope>NUCLEOTIDE SEQUENCE [LARGE SCALE GENOMIC DNA]</scope>
    <source>
        <strain evidence="2 3">BAR1</strain>
    </source>
</reference>
<feature type="compositionally biased region" description="Acidic residues" evidence="1">
    <location>
        <begin position="251"/>
        <end position="262"/>
    </location>
</feature>
<keyword evidence="3" id="KW-1185">Reference proteome</keyword>